<evidence type="ECO:0000313" key="5">
    <source>
        <dbReference type="EMBL" id="KYG61737.1"/>
    </source>
</evidence>
<feature type="coiled-coil region" evidence="3">
    <location>
        <begin position="127"/>
        <end position="154"/>
    </location>
</feature>
<dbReference type="AlphaFoldDB" id="A0A150WF43"/>
<keyword evidence="3" id="KW-0175">Coiled coil</keyword>
<protein>
    <submittedName>
        <fullName evidence="5">Lytic murein transglycosylase</fullName>
    </submittedName>
</protein>
<dbReference type="InterPro" id="IPR000189">
    <property type="entry name" value="Transglyc_AS"/>
</dbReference>
<dbReference type="InterPro" id="IPR008939">
    <property type="entry name" value="Lytic_TGlycosylase_superhlx_U"/>
</dbReference>
<accession>A0A150WF43</accession>
<dbReference type="GO" id="GO:0000270">
    <property type="term" value="P:peptidoglycan metabolic process"/>
    <property type="evidence" value="ECO:0007669"/>
    <property type="project" value="InterPro"/>
</dbReference>
<evidence type="ECO:0000259" key="4">
    <source>
        <dbReference type="Pfam" id="PF01464"/>
    </source>
</evidence>
<dbReference type="GO" id="GO:0004553">
    <property type="term" value="F:hydrolase activity, hydrolyzing O-glycosyl compounds"/>
    <property type="evidence" value="ECO:0007669"/>
    <property type="project" value="InterPro"/>
</dbReference>
<dbReference type="OrthoDB" id="5298965at2"/>
<dbReference type="InterPro" id="IPR011990">
    <property type="entry name" value="TPR-like_helical_dom_sf"/>
</dbReference>
<dbReference type="Gene3D" id="1.10.530.10">
    <property type="match status" value="1"/>
</dbReference>
<dbReference type="SUPFAM" id="SSF48435">
    <property type="entry name" value="Bacterial muramidases"/>
    <property type="match status" value="1"/>
</dbReference>
<dbReference type="GO" id="GO:0016020">
    <property type="term" value="C:membrane"/>
    <property type="evidence" value="ECO:0007669"/>
    <property type="project" value="InterPro"/>
</dbReference>
<feature type="domain" description="Transglycosylase SLT" evidence="4">
    <location>
        <begin position="549"/>
        <end position="660"/>
    </location>
</feature>
<keyword evidence="2" id="KW-0732">Signal</keyword>
<comment type="similarity">
    <text evidence="1">Belongs to the transglycosylase Slt family.</text>
</comment>
<dbReference type="InterPro" id="IPR023346">
    <property type="entry name" value="Lysozyme-like_dom_sf"/>
</dbReference>
<reference evidence="5 6" key="1">
    <citation type="submission" date="2016-03" db="EMBL/GenBank/DDBJ databases">
        <authorList>
            <person name="Ploux O."/>
        </authorList>
    </citation>
    <scope>NUCLEOTIDE SEQUENCE [LARGE SCALE GENOMIC DNA]</scope>
    <source>
        <strain evidence="5 6">R0</strain>
    </source>
</reference>
<dbReference type="PANTHER" id="PTHR37423:SF2">
    <property type="entry name" value="MEMBRANE-BOUND LYTIC MUREIN TRANSGLYCOSYLASE C"/>
    <property type="match status" value="1"/>
</dbReference>
<organism evidence="5 6">
    <name type="scientific">Bdellovibrio bacteriovorus</name>
    <dbReference type="NCBI Taxonomy" id="959"/>
    <lineage>
        <taxon>Bacteria</taxon>
        <taxon>Pseudomonadati</taxon>
        <taxon>Bdellovibrionota</taxon>
        <taxon>Bdellovibrionia</taxon>
        <taxon>Bdellovibrionales</taxon>
        <taxon>Pseudobdellovibrionaceae</taxon>
        <taxon>Bdellovibrio</taxon>
    </lineage>
</organism>
<evidence type="ECO:0000256" key="3">
    <source>
        <dbReference type="SAM" id="Coils"/>
    </source>
</evidence>
<dbReference type="EMBL" id="LUKE01000006">
    <property type="protein sequence ID" value="KYG61737.1"/>
    <property type="molecule type" value="Genomic_DNA"/>
</dbReference>
<dbReference type="PANTHER" id="PTHR37423">
    <property type="entry name" value="SOLUBLE LYTIC MUREIN TRANSGLYCOSYLASE-RELATED"/>
    <property type="match status" value="1"/>
</dbReference>
<dbReference type="InterPro" id="IPR019412">
    <property type="entry name" value="IML2/TPR_39"/>
</dbReference>
<evidence type="ECO:0000256" key="2">
    <source>
        <dbReference type="ARBA" id="ARBA00022729"/>
    </source>
</evidence>
<dbReference type="Proteomes" id="UP000075320">
    <property type="component" value="Unassembled WGS sequence"/>
</dbReference>
<comment type="caution">
    <text evidence="5">The sequence shown here is derived from an EMBL/GenBank/DDBJ whole genome shotgun (WGS) entry which is preliminary data.</text>
</comment>
<dbReference type="GO" id="GO:0042597">
    <property type="term" value="C:periplasmic space"/>
    <property type="evidence" value="ECO:0007669"/>
    <property type="project" value="InterPro"/>
</dbReference>
<sequence>MLMGCATTSHHDTRIDKRLTPPIPLFLAKYNNASVQELQKIEVGGDQEDRIRWWKTYVVSMKLKDTQSKTACEGFKQLSMATDFPLHDLALLRAYESCSDRSTLAELPSSVPPWYRDLYVDSKLKDAQSTTDQKDDLEALVEKARLETQRKNKEDFYMQALLIAQKMGDKEKVQELQTQLYKNSPRLNPLPAYKDLSSVAFDYRFHREFEQALKTYRKIMTSKEASAEDQFQALKNIRQTYKVAQQRNDYINATADLVNWTKTQFNKNKKDRKSLTRYHDAQVLFAKTLWTEDQTSRAVQVLKDTHRQLRGAYPMDEVFFILGRIDEEKGNYTKALEYFEASYAQPVSFAGLRDKIAWLKSWNYYKLQKWGEAEKSLAQMKEQVKDPSDKARARFWTARTLKALNRSDEATKELEELIQEDPLGYYGVMANRELQRNFTPLKVQGKELESLSLLGIAELDPQMRLIAEWLIAVHEKPFAEKVLNIAVDDLKKRNVTSEDTWLAMFSGYARTGLYLPLFSALGALDSKVKDKLLNDHPDLLFPKPFGDIISSASQKSGTPQEFIYSIIRQESAFNPEARSPVDAFGLMQLLPSVAKQLAKRNNLEYKEAADLFKPEINIPLGAYELKALMNKYDDQFILAVSGYNANDSAIRGWIKTRFRDDPLEFIEEVPYEETRAYIKLTMRNYVFYRRLLDQDESLKFPEELLKLTRTRQVSGPVSN</sequence>
<evidence type="ECO:0000256" key="1">
    <source>
        <dbReference type="ARBA" id="ARBA00007734"/>
    </source>
</evidence>
<name>A0A150WF43_BDEBC</name>
<proteinExistence type="inferred from homology"/>
<dbReference type="GO" id="GO:0008933">
    <property type="term" value="F:peptidoglycan lytic transglycosylase activity"/>
    <property type="evidence" value="ECO:0007669"/>
    <property type="project" value="InterPro"/>
</dbReference>
<dbReference type="Pfam" id="PF01464">
    <property type="entry name" value="SLT"/>
    <property type="match status" value="1"/>
</dbReference>
<dbReference type="Gene3D" id="1.25.40.10">
    <property type="entry name" value="Tetratricopeptide repeat domain"/>
    <property type="match status" value="1"/>
</dbReference>
<evidence type="ECO:0000313" key="6">
    <source>
        <dbReference type="Proteomes" id="UP000075320"/>
    </source>
</evidence>
<dbReference type="Pfam" id="PF10300">
    <property type="entry name" value="Iml2-TPR_39"/>
    <property type="match status" value="1"/>
</dbReference>
<dbReference type="InterPro" id="IPR008258">
    <property type="entry name" value="Transglycosylase_SLT_dom_1"/>
</dbReference>
<keyword evidence="6" id="KW-1185">Reference proteome</keyword>
<gene>
    <name evidence="5" type="ORF">AZI86_18585</name>
</gene>
<dbReference type="SUPFAM" id="SSF53955">
    <property type="entry name" value="Lysozyme-like"/>
    <property type="match status" value="1"/>
</dbReference>
<dbReference type="PROSITE" id="PS00922">
    <property type="entry name" value="TRANSGLYCOSYLASE"/>
    <property type="match status" value="1"/>
</dbReference>
<dbReference type="CDD" id="cd13401">
    <property type="entry name" value="Slt70-like"/>
    <property type="match status" value="1"/>
</dbReference>